<sequence>MTETLLSAGPLDDEAITRTVEFILLTQEPDGAIPWFTGGYTDPWDHVEAAMALDAAGRHEAARAAYDWLRRVQNPDGSWYSRYQDGVVTDSTKESNFAAYLGVGLWHHLLCTGDTVFLRRMWPTLEAMVDFVLGLQLPGGEVAWAVSPAGTRADEALLTGCCSILHGLRGAQAVAAHLGLARPRWRQAADRLAGALTGHPERFAPRHRFSMDWYYPVLGGALRGDARRRRLTDDWERFVVPGLGARCVADRPWVTAAETSELALALCATGDTATAAELLAGLDKLRYEDGSYWTGYVYPDDAFWPVERTTWTAGAVVLAAAAVVGAPATSRVFATPED</sequence>
<comment type="caution">
    <text evidence="2">The sequence shown here is derived from an EMBL/GenBank/DDBJ whole genome shotgun (WGS) entry which is preliminary data.</text>
</comment>
<evidence type="ECO:0000313" key="2">
    <source>
        <dbReference type="EMBL" id="GIE50957.1"/>
    </source>
</evidence>
<evidence type="ECO:0000259" key="1">
    <source>
        <dbReference type="Pfam" id="PF13243"/>
    </source>
</evidence>
<dbReference type="GO" id="GO:0005975">
    <property type="term" value="P:carbohydrate metabolic process"/>
    <property type="evidence" value="ECO:0007669"/>
    <property type="project" value="InterPro"/>
</dbReference>
<evidence type="ECO:0000313" key="3">
    <source>
        <dbReference type="Proteomes" id="UP000647172"/>
    </source>
</evidence>
<name>A0A919JK80_9ACTN</name>
<dbReference type="EMBL" id="BOMQ01000053">
    <property type="protein sequence ID" value="GIE50957.1"/>
    <property type="molecule type" value="Genomic_DNA"/>
</dbReference>
<proteinExistence type="predicted"/>
<dbReference type="InterPro" id="IPR012341">
    <property type="entry name" value="6hp_glycosidase-like_sf"/>
</dbReference>
<gene>
    <name evidence="2" type="ORF">Ani05nite_44910</name>
</gene>
<dbReference type="InterPro" id="IPR008928">
    <property type="entry name" value="6-hairpin_glycosidase_sf"/>
</dbReference>
<keyword evidence="3" id="KW-1185">Reference proteome</keyword>
<dbReference type="RefSeq" id="WP_203771061.1">
    <property type="nucleotide sequence ID" value="NZ_BAAAYJ010000078.1"/>
</dbReference>
<reference evidence="2" key="1">
    <citation type="submission" date="2021-01" db="EMBL/GenBank/DDBJ databases">
        <title>Whole genome shotgun sequence of Actinoplanes nipponensis NBRC 14063.</title>
        <authorList>
            <person name="Komaki H."/>
            <person name="Tamura T."/>
        </authorList>
    </citation>
    <scope>NUCLEOTIDE SEQUENCE</scope>
    <source>
        <strain evidence="2">NBRC 14063</strain>
    </source>
</reference>
<accession>A0A919JK80</accession>
<dbReference type="Proteomes" id="UP000647172">
    <property type="component" value="Unassembled WGS sequence"/>
</dbReference>
<dbReference type="InterPro" id="IPR032696">
    <property type="entry name" value="SQ_cyclase_C"/>
</dbReference>
<dbReference type="Pfam" id="PF13243">
    <property type="entry name" value="SQHop_cyclase_C"/>
    <property type="match status" value="1"/>
</dbReference>
<dbReference type="Gene3D" id="1.50.10.10">
    <property type="match status" value="1"/>
</dbReference>
<organism evidence="2 3">
    <name type="scientific">Actinoplanes nipponensis</name>
    <dbReference type="NCBI Taxonomy" id="135950"/>
    <lineage>
        <taxon>Bacteria</taxon>
        <taxon>Bacillati</taxon>
        <taxon>Actinomycetota</taxon>
        <taxon>Actinomycetes</taxon>
        <taxon>Micromonosporales</taxon>
        <taxon>Micromonosporaceae</taxon>
        <taxon>Actinoplanes</taxon>
    </lineage>
</organism>
<feature type="domain" description="Squalene cyclase C-terminal" evidence="1">
    <location>
        <begin position="12"/>
        <end position="81"/>
    </location>
</feature>
<protein>
    <submittedName>
        <fullName evidence="2">Prenyltransferase</fullName>
    </submittedName>
</protein>
<dbReference type="SUPFAM" id="SSF48208">
    <property type="entry name" value="Six-hairpin glycosidases"/>
    <property type="match status" value="1"/>
</dbReference>
<dbReference type="AlphaFoldDB" id="A0A919JK80"/>